<dbReference type="AlphaFoldDB" id="A0A4C1TBY0"/>
<protein>
    <submittedName>
        <fullName evidence="1">Uncharacterized protein</fullName>
    </submittedName>
</protein>
<organism evidence="1 2">
    <name type="scientific">Eumeta variegata</name>
    <name type="common">Bagworm moth</name>
    <name type="synonym">Eumeta japonica</name>
    <dbReference type="NCBI Taxonomy" id="151549"/>
    <lineage>
        <taxon>Eukaryota</taxon>
        <taxon>Metazoa</taxon>
        <taxon>Ecdysozoa</taxon>
        <taxon>Arthropoda</taxon>
        <taxon>Hexapoda</taxon>
        <taxon>Insecta</taxon>
        <taxon>Pterygota</taxon>
        <taxon>Neoptera</taxon>
        <taxon>Endopterygota</taxon>
        <taxon>Lepidoptera</taxon>
        <taxon>Glossata</taxon>
        <taxon>Ditrysia</taxon>
        <taxon>Tineoidea</taxon>
        <taxon>Psychidae</taxon>
        <taxon>Oiketicinae</taxon>
        <taxon>Eumeta</taxon>
    </lineage>
</organism>
<reference evidence="1 2" key="1">
    <citation type="journal article" date="2019" name="Commun. Biol.">
        <title>The bagworm genome reveals a unique fibroin gene that provides high tensile strength.</title>
        <authorList>
            <person name="Kono N."/>
            <person name="Nakamura H."/>
            <person name="Ohtoshi R."/>
            <person name="Tomita M."/>
            <person name="Numata K."/>
            <person name="Arakawa K."/>
        </authorList>
    </citation>
    <scope>NUCLEOTIDE SEQUENCE [LARGE SCALE GENOMIC DNA]</scope>
</reference>
<gene>
    <name evidence="1" type="ORF">EVAR_99321_1</name>
</gene>
<evidence type="ECO:0000313" key="2">
    <source>
        <dbReference type="Proteomes" id="UP000299102"/>
    </source>
</evidence>
<dbReference type="Proteomes" id="UP000299102">
    <property type="component" value="Unassembled WGS sequence"/>
</dbReference>
<keyword evidence="2" id="KW-1185">Reference proteome</keyword>
<comment type="caution">
    <text evidence="1">The sequence shown here is derived from an EMBL/GenBank/DDBJ whole genome shotgun (WGS) entry which is preliminary data.</text>
</comment>
<accession>A0A4C1TBY0</accession>
<evidence type="ECO:0000313" key="1">
    <source>
        <dbReference type="EMBL" id="GBP11090.1"/>
    </source>
</evidence>
<dbReference type="EMBL" id="BGZK01004822">
    <property type="protein sequence ID" value="GBP11090.1"/>
    <property type="molecule type" value="Genomic_DNA"/>
</dbReference>
<proteinExistence type="predicted"/>
<name>A0A4C1TBY0_EUMVA</name>
<sequence>MRCSAGALQWRGPQGCAPFVTLAADVRYVTFARVHRRVVLKEVDKIFTTVRNSADCLSIQNVLNVIEIWCTITRISLTVEEYFVIAFSNR</sequence>